<keyword evidence="3" id="KW-1003">Cell membrane</keyword>
<dbReference type="GO" id="GO:0005886">
    <property type="term" value="C:plasma membrane"/>
    <property type="evidence" value="ECO:0007669"/>
    <property type="project" value="UniProtKB-SubCell"/>
</dbReference>
<sequence length="217" mass="24045">MEPVGDKARIYNSRNARLIREKVMGSFGQKQILYRLITIAAVFGIWQLAANHYHSEFMMPSPLKTMITFTSVVNDADVIKNLLLTLRRVLTGFAYALMIGIPLGFLMGYSKTAMQLFDPLIDSLRQIPIMAWVPLTIVWFGLGDGPTVFLIAFTGTFPIVMNTIAGVQNISKDYYNAARSMGAKPWSIFAHIIVPASMPDILIGGRVAIGLGWMSVI</sequence>
<comment type="similarity">
    <text evidence="7">Belongs to the binding-protein-dependent transport system permease family.</text>
</comment>
<dbReference type="CDD" id="cd06261">
    <property type="entry name" value="TM_PBP2"/>
    <property type="match status" value="1"/>
</dbReference>
<evidence type="ECO:0000313" key="9">
    <source>
        <dbReference type="EMBL" id="TEB07537.1"/>
    </source>
</evidence>
<evidence type="ECO:0000256" key="5">
    <source>
        <dbReference type="ARBA" id="ARBA00022989"/>
    </source>
</evidence>
<dbReference type="PANTHER" id="PTHR30151:SF0">
    <property type="entry name" value="ABC TRANSPORTER PERMEASE PROTEIN MJ0413-RELATED"/>
    <property type="match status" value="1"/>
</dbReference>
<dbReference type="Proteomes" id="UP000298324">
    <property type="component" value="Unassembled WGS sequence"/>
</dbReference>
<dbReference type="SUPFAM" id="SSF161098">
    <property type="entry name" value="MetI-like"/>
    <property type="match status" value="1"/>
</dbReference>
<evidence type="ECO:0000256" key="2">
    <source>
        <dbReference type="ARBA" id="ARBA00022448"/>
    </source>
</evidence>
<keyword evidence="4 7" id="KW-0812">Transmembrane</keyword>
<keyword evidence="5 7" id="KW-1133">Transmembrane helix</keyword>
<evidence type="ECO:0000256" key="7">
    <source>
        <dbReference type="RuleBase" id="RU363032"/>
    </source>
</evidence>
<evidence type="ECO:0000313" key="10">
    <source>
        <dbReference type="Proteomes" id="UP000298324"/>
    </source>
</evidence>
<gene>
    <name evidence="9" type="primary">ssuC_2</name>
    <name evidence="9" type="ORF">Psch_01092</name>
</gene>
<evidence type="ECO:0000256" key="6">
    <source>
        <dbReference type="ARBA" id="ARBA00023136"/>
    </source>
</evidence>
<organism evidence="9 10">
    <name type="scientific">Pelotomaculum schinkii</name>
    <dbReference type="NCBI Taxonomy" id="78350"/>
    <lineage>
        <taxon>Bacteria</taxon>
        <taxon>Bacillati</taxon>
        <taxon>Bacillota</taxon>
        <taxon>Clostridia</taxon>
        <taxon>Eubacteriales</taxon>
        <taxon>Desulfotomaculaceae</taxon>
        <taxon>Pelotomaculum</taxon>
    </lineage>
</organism>
<feature type="transmembrane region" description="Helical" evidence="7">
    <location>
        <begin position="148"/>
        <end position="167"/>
    </location>
</feature>
<reference evidence="9 10" key="1">
    <citation type="journal article" date="2018" name="Environ. Microbiol.">
        <title>Novel energy conservation strategies and behaviour of Pelotomaculum schinkii driving syntrophic propionate catabolism.</title>
        <authorList>
            <person name="Hidalgo-Ahumada C.A.P."/>
            <person name="Nobu M.K."/>
            <person name="Narihiro T."/>
            <person name="Tamaki H."/>
            <person name="Liu W.T."/>
            <person name="Kamagata Y."/>
            <person name="Stams A.J.M."/>
            <person name="Imachi H."/>
            <person name="Sousa D.Z."/>
        </authorList>
    </citation>
    <scope>NUCLEOTIDE SEQUENCE [LARGE SCALE GENOMIC DNA]</scope>
    <source>
        <strain evidence="9 10">HH</strain>
    </source>
</reference>
<dbReference type="AlphaFoldDB" id="A0A4Y7RGV5"/>
<comment type="subcellular location">
    <subcellularLocation>
        <location evidence="1 7">Cell membrane</location>
        <topology evidence="1 7">Multi-pass membrane protein</topology>
    </subcellularLocation>
</comment>
<dbReference type="InterPro" id="IPR035906">
    <property type="entry name" value="MetI-like_sf"/>
</dbReference>
<proteinExistence type="inferred from homology"/>
<feature type="transmembrane region" description="Helical" evidence="7">
    <location>
        <begin position="188"/>
        <end position="214"/>
    </location>
</feature>
<dbReference type="NCBIfam" id="NF040733">
    <property type="entry name" value="ABC_perm_U"/>
    <property type="match status" value="1"/>
</dbReference>
<evidence type="ECO:0000256" key="3">
    <source>
        <dbReference type="ARBA" id="ARBA00022475"/>
    </source>
</evidence>
<dbReference type="InterPro" id="IPR000515">
    <property type="entry name" value="MetI-like"/>
</dbReference>
<feature type="transmembrane region" description="Helical" evidence="7">
    <location>
        <begin position="32"/>
        <end position="49"/>
    </location>
</feature>
<name>A0A4Y7RGV5_9FIRM</name>
<feature type="domain" description="ABC transmembrane type-1" evidence="8">
    <location>
        <begin position="82"/>
        <end position="217"/>
    </location>
</feature>
<feature type="transmembrane region" description="Helical" evidence="7">
    <location>
        <begin position="92"/>
        <end position="112"/>
    </location>
</feature>
<dbReference type="GO" id="GO:0055085">
    <property type="term" value="P:transmembrane transport"/>
    <property type="evidence" value="ECO:0007669"/>
    <property type="project" value="InterPro"/>
</dbReference>
<keyword evidence="2 7" id="KW-0813">Transport</keyword>
<dbReference type="PANTHER" id="PTHR30151">
    <property type="entry name" value="ALKANE SULFONATE ABC TRANSPORTER-RELATED, MEMBRANE SUBUNIT"/>
    <property type="match status" value="1"/>
</dbReference>
<keyword evidence="6 7" id="KW-0472">Membrane</keyword>
<comment type="caution">
    <text evidence="9">The sequence shown here is derived from an EMBL/GenBank/DDBJ whole genome shotgun (WGS) entry which is preliminary data.</text>
</comment>
<evidence type="ECO:0000256" key="1">
    <source>
        <dbReference type="ARBA" id="ARBA00004651"/>
    </source>
</evidence>
<dbReference type="Gene3D" id="1.10.3720.10">
    <property type="entry name" value="MetI-like"/>
    <property type="match status" value="1"/>
</dbReference>
<dbReference type="Pfam" id="PF00528">
    <property type="entry name" value="BPD_transp_1"/>
    <property type="match status" value="1"/>
</dbReference>
<accession>A0A4Y7RGV5</accession>
<dbReference type="PROSITE" id="PS50928">
    <property type="entry name" value="ABC_TM1"/>
    <property type="match status" value="1"/>
</dbReference>
<protein>
    <submittedName>
        <fullName evidence="9">Putative aliphatic sulfonates transport permease protein SsuC</fullName>
    </submittedName>
</protein>
<keyword evidence="10" id="KW-1185">Reference proteome</keyword>
<feature type="transmembrane region" description="Helical" evidence="7">
    <location>
        <begin position="124"/>
        <end position="142"/>
    </location>
</feature>
<evidence type="ECO:0000256" key="4">
    <source>
        <dbReference type="ARBA" id="ARBA00022692"/>
    </source>
</evidence>
<dbReference type="EMBL" id="QFGA01000001">
    <property type="protein sequence ID" value="TEB07537.1"/>
    <property type="molecule type" value="Genomic_DNA"/>
</dbReference>
<evidence type="ECO:0000259" key="8">
    <source>
        <dbReference type="PROSITE" id="PS50928"/>
    </source>
</evidence>